<reference evidence="24 25" key="1">
    <citation type="submission" date="2022-01" db="EMBL/GenBank/DDBJ databases">
        <title>Whole genome-based taxonomy of the Shewanellaceae.</title>
        <authorList>
            <person name="Martin-Rodriguez A.J."/>
        </authorList>
    </citation>
    <scope>NUCLEOTIDE SEQUENCE [LARGE SCALE GENOMIC DNA]</scope>
    <source>
        <strain evidence="24 25">DSM 24955</strain>
    </source>
</reference>
<comment type="function">
    <text evidence="1">Functions in two distinct reactions of the de novo folate biosynthetic pathway. Catalyzes the addition of a glutamate residue to dihydropteroate (7,8-dihydropteroate or H2Pte) to form dihydrofolate (7,8-dihydrofolate monoglutamate or H2Pte-Glu). Also catalyzes successive additions of L-glutamate to tetrahydrofolate or 10-formyltetrahydrofolate or 5,10-methylenetetrahydrofolate, leading to folylpolyglutamate derivatives.</text>
</comment>
<evidence type="ECO:0000256" key="8">
    <source>
        <dbReference type="ARBA" id="ARBA00022598"/>
    </source>
</evidence>
<dbReference type="InterPro" id="IPR004101">
    <property type="entry name" value="Mur_ligase_C"/>
</dbReference>
<evidence type="ECO:0000256" key="15">
    <source>
        <dbReference type="ARBA" id="ARBA00030592"/>
    </source>
</evidence>
<dbReference type="PROSITE" id="PS01011">
    <property type="entry name" value="FOLYLPOLYGLU_SYNT_1"/>
    <property type="match status" value="1"/>
</dbReference>
<keyword evidence="10 21" id="KW-0547">Nucleotide-binding</keyword>
<sequence length="434" mass="47180">MVSVNSNQAISAPAKEANLFQWLDYLLSIHPTEIEMGLTRVTEVAQRLDLLHLNSTVITVAGTNGKGTTCAMIESVLLQAGKTVGVYSSPHLVHFNERVRLNHKDVSDEQLIAAFTAIEQARSQPQQTEISLSFFEYATLAGLYIFKQATPDVVLLEVGLGGRLDATNIIDADACVITSIDIDHQEYLGDTRELVGREKAGVFRRHRLAVIGEPDVPHTVLDYAAEISANVYQVNKDFSYHLNGDKWQFSGKNGAINSLTLPKLPLANAATAIAVIEQTWPEISTAAITTGIATARLSGRLEQVSDSPRVLVDVAHNPHAAKYLASQLQQYKPARIIALCGMLKDKDASAVLTELNDTVDEWYFTSLDVERGLDANTLASCLAANNATNTTAVKAFQFDSIDQAWQSVSANITADDVVIVFGSFYTVAGFSKIL</sequence>
<comment type="catalytic activity">
    <reaction evidence="17">
        <text>(6S)-5,6,7,8-tetrahydrofolyl-(gamma-L-Glu)(n) + L-glutamate + ATP = (6S)-5,6,7,8-tetrahydrofolyl-(gamma-L-Glu)(n+1) + ADP + phosphate + H(+)</text>
        <dbReference type="Rhea" id="RHEA:10580"/>
        <dbReference type="Rhea" id="RHEA-COMP:14738"/>
        <dbReference type="Rhea" id="RHEA-COMP:14740"/>
        <dbReference type="ChEBI" id="CHEBI:15378"/>
        <dbReference type="ChEBI" id="CHEBI:29985"/>
        <dbReference type="ChEBI" id="CHEBI:30616"/>
        <dbReference type="ChEBI" id="CHEBI:43474"/>
        <dbReference type="ChEBI" id="CHEBI:141005"/>
        <dbReference type="ChEBI" id="CHEBI:456216"/>
        <dbReference type="EC" id="6.3.2.17"/>
    </reaction>
</comment>
<comment type="similarity">
    <text evidence="4 21">Belongs to the folylpolyglutamate synthase family.</text>
</comment>
<dbReference type="NCBIfam" id="NF008101">
    <property type="entry name" value="PRK10846.1"/>
    <property type="match status" value="1"/>
</dbReference>
<comment type="pathway">
    <text evidence="2">Cofactor biosynthesis; tetrahydrofolate biosynthesis; 7,8-dihydrofolate from 2-amino-4-hydroxy-6-hydroxymethyl-7,8-dihydropteridine diphosphate and 4-aminobenzoate: step 2/2.</text>
</comment>
<dbReference type="Proteomes" id="UP001202134">
    <property type="component" value="Unassembled WGS sequence"/>
</dbReference>
<protein>
    <recommendedName>
        <fullName evidence="7">Dihydrofolate synthase/folylpolyglutamate synthase</fullName>
        <ecNumber evidence="5">6.3.2.12</ecNumber>
        <ecNumber evidence="6">6.3.2.17</ecNumber>
    </recommendedName>
    <alternativeName>
        <fullName evidence="16">Folylpoly-gamma-glutamate synthetase-dihydrofolate synthetase</fullName>
    </alternativeName>
    <alternativeName>
        <fullName evidence="14">Folylpolyglutamate synthetase</fullName>
    </alternativeName>
    <alternativeName>
        <fullName evidence="15">Tetrahydrofolylpolyglutamate synthase</fullName>
    </alternativeName>
</protein>
<dbReference type="InterPro" id="IPR018109">
    <property type="entry name" value="Folylpolyglutamate_synth_CS"/>
</dbReference>
<evidence type="ECO:0000256" key="5">
    <source>
        <dbReference type="ARBA" id="ARBA00013023"/>
    </source>
</evidence>
<accession>A0ABT0KW25</accession>
<keyword evidence="12" id="KW-0460">Magnesium</keyword>
<keyword evidence="11 21" id="KW-0067">ATP-binding</keyword>
<keyword evidence="8 21" id="KW-0436">Ligase</keyword>
<dbReference type="EC" id="6.3.2.17" evidence="6"/>
<dbReference type="SUPFAM" id="SSF53244">
    <property type="entry name" value="MurD-like peptide ligases, peptide-binding domain"/>
    <property type="match status" value="1"/>
</dbReference>
<evidence type="ECO:0000256" key="6">
    <source>
        <dbReference type="ARBA" id="ARBA00013025"/>
    </source>
</evidence>
<dbReference type="PROSITE" id="PS01012">
    <property type="entry name" value="FOLYLPOLYGLU_SYNT_2"/>
    <property type="match status" value="1"/>
</dbReference>
<evidence type="ECO:0000256" key="4">
    <source>
        <dbReference type="ARBA" id="ARBA00008276"/>
    </source>
</evidence>
<dbReference type="Pfam" id="PF08245">
    <property type="entry name" value="Mur_ligase_M"/>
    <property type="match status" value="1"/>
</dbReference>
<dbReference type="PANTHER" id="PTHR11136">
    <property type="entry name" value="FOLYLPOLYGLUTAMATE SYNTHASE-RELATED"/>
    <property type="match status" value="1"/>
</dbReference>
<evidence type="ECO:0000256" key="2">
    <source>
        <dbReference type="ARBA" id="ARBA00004799"/>
    </source>
</evidence>
<evidence type="ECO:0000313" key="25">
    <source>
        <dbReference type="Proteomes" id="UP001202134"/>
    </source>
</evidence>
<keyword evidence="13" id="KW-0289">Folate biosynthesis</keyword>
<dbReference type="InterPro" id="IPR036565">
    <property type="entry name" value="Mur-like_cat_sf"/>
</dbReference>
<evidence type="ECO:0000256" key="18">
    <source>
        <dbReference type="ARBA" id="ARBA00047808"/>
    </source>
</evidence>
<evidence type="ECO:0000256" key="11">
    <source>
        <dbReference type="ARBA" id="ARBA00022840"/>
    </source>
</evidence>
<keyword evidence="9" id="KW-0479">Metal-binding</keyword>
<dbReference type="EMBL" id="JAKIKU010000016">
    <property type="protein sequence ID" value="MCL1047585.1"/>
    <property type="molecule type" value="Genomic_DNA"/>
</dbReference>
<evidence type="ECO:0000313" key="24">
    <source>
        <dbReference type="EMBL" id="MCL1047585.1"/>
    </source>
</evidence>
<dbReference type="Gene3D" id="3.90.190.20">
    <property type="entry name" value="Mur ligase, C-terminal domain"/>
    <property type="match status" value="1"/>
</dbReference>
<proteinExistence type="inferred from homology"/>
<feature type="domain" description="Mur ligase C-terminal" evidence="22">
    <location>
        <begin position="299"/>
        <end position="424"/>
    </location>
</feature>
<comment type="catalytic activity">
    <reaction evidence="19">
        <text>(6R)-5,10-methylenetetrahydrofolyl-(gamma-L-Glu)(n) + L-glutamate + ATP = (6R)-5,10-methylenetetrahydrofolyl-(gamma-L-Glu)(n+1) + ADP + phosphate + H(+)</text>
        <dbReference type="Rhea" id="RHEA:51912"/>
        <dbReference type="Rhea" id="RHEA-COMP:13257"/>
        <dbReference type="Rhea" id="RHEA-COMP:13258"/>
        <dbReference type="ChEBI" id="CHEBI:15378"/>
        <dbReference type="ChEBI" id="CHEBI:29985"/>
        <dbReference type="ChEBI" id="CHEBI:30616"/>
        <dbReference type="ChEBI" id="CHEBI:43474"/>
        <dbReference type="ChEBI" id="CHEBI:136572"/>
        <dbReference type="ChEBI" id="CHEBI:456216"/>
        <dbReference type="EC" id="6.3.2.17"/>
    </reaction>
</comment>
<evidence type="ECO:0000256" key="20">
    <source>
        <dbReference type="ARBA" id="ARBA00049161"/>
    </source>
</evidence>
<dbReference type="InterPro" id="IPR013221">
    <property type="entry name" value="Mur_ligase_cen"/>
</dbReference>
<dbReference type="Pfam" id="PF02875">
    <property type="entry name" value="Mur_ligase_C"/>
    <property type="match status" value="1"/>
</dbReference>
<dbReference type="InterPro" id="IPR001645">
    <property type="entry name" value="Folylpolyglutamate_synth"/>
</dbReference>
<comment type="catalytic activity">
    <reaction evidence="20">
        <text>7,8-dihydropteroate + L-glutamate + ATP = 7,8-dihydrofolate + ADP + phosphate + H(+)</text>
        <dbReference type="Rhea" id="RHEA:23584"/>
        <dbReference type="ChEBI" id="CHEBI:15378"/>
        <dbReference type="ChEBI" id="CHEBI:17839"/>
        <dbReference type="ChEBI" id="CHEBI:29985"/>
        <dbReference type="ChEBI" id="CHEBI:30616"/>
        <dbReference type="ChEBI" id="CHEBI:43474"/>
        <dbReference type="ChEBI" id="CHEBI:57451"/>
        <dbReference type="ChEBI" id="CHEBI:456216"/>
        <dbReference type="EC" id="6.3.2.12"/>
    </reaction>
</comment>
<evidence type="ECO:0000259" key="23">
    <source>
        <dbReference type="Pfam" id="PF08245"/>
    </source>
</evidence>
<comment type="pathway">
    <text evidence="3">Cofactor biosynthesis; tetrahydrofolylpolyglutamate biosynthesis.</text>
</comment>
<dbReference type="GO" id="GO:0008841">
    <property type="term" value="F:dihydrofolate synthase activity"/>
    <property type="evidence" value="ECO:0007669"/>
    <property type="project" value="UniProtKB-EC"/>
</dbReference>
<evidence type="ECO:0000256" key="12">
    <source>
        <dbReference type="ARBA" id="ARBA00022842"/>
    </source>
</evidence>
<evidence type="ECO:0000256" key="21">
    <source>
        <dbReference type="PIRNR" id="PIRNR001563"/>
    </source>
</evidence>
<keyword evidence="25" id="KW-1185">Reference proteome</keyword>
<comment type="caution">
    <text evidence="24">The sequence shown here is derived from an EMBL/GenBank/DDBJ whole genome shotgun (WGS) entry which is preliminary data.</text>
</comment>
<dbReference type="RefSeq" id="WP_248956897.1">
    <property type="nucleotide sequence ID" value="NZ_JAKIKU010000016.1"/>
</dbReference>
<dbReference type="InterPro" id="IPR036615">
    <property type="entry name" value="Mur_ligase_C_dom_sf"/>
</dbReference>
<evidence type="ECO:0000259" key="22">
    <source>
        <dbReference type="Pfam" id="PF02875"/>
    </source>
</evidence>
<dbReference type="SUPFAM" id="SSF53623">
    <property type="entry name" value="MurD-like peptide ligases, catalytic domain"/>
    <property type="match status" value="1"/>
</dbReference>
<dbReference type="Gene3D" id="3.40.1190.10">
    <property type="entry name" value="Mur-like, catalytic domain"/>
    <property type="match status" value="1"/>
</dbReference>
<evidence type="ECO:0000256" key="14">
    <source>
        <dbReference type="ARBA" id="ARBA00030048"/>
    </source>
</evidence>
<evidence type="ECO:0000256" key="19">
    <source>
        <dbReference type="ARBA" id="ARBA00049035"/>
    </source>
</evidence>
<evidence type="ECO:0000256" key="9">
    <source>
        <dbReference type="ARBA" id="ARBA00022723"/>
    </source>
</evidence>
<evidence type="ECO:0000256" key="7">
    <source>
        <dbReference type="ARBA" id="ARBA00019357"/>
    </source>
</evidence>
<evidence type="ECO:0000256" key="1">
    <source>
        <dbReference type="ARBA" id="ARBA00002714"/>
    </source>
</evidence>
<dbReference type="EC" id="6.3.2.12" evidence="5"/>
<organism evidence="24 25">
    <name type="scientific">Shewanella electrodiphila</name>
    <dbReference type="NCBI Taxonomy" id="934143"/>
    <lineage>
        <taxon>Bacteria</taxon>
        <taxon>Pseudomonadati</taxon>
        <taxon>Pseudomonadota</taxon>
        <taxon>Gammaproteobacteria</taxon>
        <taxon>Alteromonadales</taxon>
        <taxon>Shewanellaceae</taxon>
        <taxon>Shewanella</taxon>
    </lineage>
</organism>
<evidence type="ECO:0000256" key="17">
    <source>
        <dbReference type="ARBA" id="ARBA00047493"/>
    </source>
</evidence>
<name>A0ABT0KW25_9GAMM</name>
<dbReference type="PANTHER" id="PTHR11136:SF0">
    <property type="entry name" value="DIHYDROFOLATE SYNTHETASE-RELATED"/>
    <property type="match status" value="1"/>
</dbReference>
<evidence type="ECO:0000256" key="16">
    <source>
        <dbReference type="ARBA" id="ARBA00032510"/>
    </source>
</evidence>
<dbReference type="NCBIfam" id="TIGR01499">
    <property type="entry name" value="folC"/>
    <property type="match status" value="1"/>
</dbReference>
<evidence type="ECO:0000256" key="13">
    <source>
        <dbReference type="ARBA" id="ARBA00022909"/>
    </source>
</evidence>
<dbReference type="PIRSF" id="PIRSF001563">
    <property type="entry name" value="Folylpolyglu_synth"/>
    <property type="match status" value="1"/>
</dbReference>
<comment type="catalytic activity">
    <reaction evidence="18">
        <text>10-formyltetrahydrofolyl-(gamma-L-Glu)(n) + L-glutamate + ATP = 10-formyltetrahydrofolyl-(gamma-L-Glu)(n+1) + ADP + phosphate + H(+)</text>
        <dbReference type="Rhea" id="RHEA:51904"/>
        <dbReference type="Rhea" id="RHEA-COMP:13088"/>
        <dbReference type="Rhea" id="RHEA-COMP:14300"/>
        <dbReference type="ChEBI" id="CHEBI:15378"/>
        <dbReference type="ChEBI" id="CHEBI:29985"/>
        <dbReference type="ChEBI" id="CHEBI:30616"/>
        <dbReference type="ChEBI" id="CHEBI:43474"/>
        <dbReference type="ChEBI" id="CHEBI:134413"/>
        <dbReference type="ChEBI" id="CHEBI:456216"/>
        <dbReference type="EC" id="6.3.2.17"/>
    </reaction>
</comment>
<evidence type="ECO:0000256" key="3">
    <source>
        <dbReference type="ARBA" id="ARBA00005150"/>
    </source>
</evidence>
<evidence type="ECO:0000256" key="10">
    <source>
        <dbReference type="ARBA" id="ARBA00022741"/>
    </source>
</evidence>
<gene>
    <name evidence="24" type="primary">folC</name>
    <name evidence="24" type="ORF">L2737_19990</name>
</gene>
<feature type="domain" description="Mur ligase central" evidence="23">
    <location>
        <begin position="60"/>
        <end position="275"/>
    </location>
</feature>
<dbReference type="GO" id="GO:0004326">
    <property type="term" value="F:tetrahydrofolylpolyglutamate synthase activity"/>
    <property type="evidence" value="ECO:0007669"/>
    <property type="project" value="UniProtKB-EC"/>
</dbReference>